<dbReference type="EMBL" id="CM046104">
    <property type="protein sequence ID" value="KAI8424434.1"/>
    <property type="molecule type" value="Genomic_DNA"/>
</dbReference>
<accession>A0ACC0JK37</accession>
<keyword evidence="2" id="KW-1185">Reference proteome</keyword>
<protein>
    <submittedName>
        <fullName evidence="1">Uncharacterized protein</fullName>
    </submittedName>
</protein>
<gene>
    <name evidence="1" type="ORF">MSG28_002927</name>
</gene>
<reference evidence="1 2" key="1">
    <citation type="journal article" date="2022" name="Genome Biol. Evol.">
        <title>The Spruce Budworm Genome: Reconstructing the Evolutionary History of Antifreeze Proteins.</title>
        <authorList>
            <person name="Beliveau C."/>
            <person name="Gagne P."/>
            <person name="Picq S."/>
            <person name="Vernygora O."/>
            <person name="Keeling C.I."/>
            <person name="Pinkney K."/>
            <person name="Doucet D."/>
            <person name="Wen F."/>
            <person name="Johnston J.S."/>
            <person name="Maaroufi H."/>
            <person name="Boyle B."/>
            <person name="Laroche J."/>
            <person name="Dewar K."/>
            <person name="Juretic N."/>
            <person name="Blackburn G."/>
            <person name="Nisole A."/>
            <person name="Brunet B."/>
            <person name="Brandao M."/>
            <person name="Lumley L."/>
            <person name="Duan J."/>
            <person name="Quan G."/>
            <person name="Lucarotti C.J."/>
            <person name="Roe A.D."/>
            <person name="Sperling F.A.H."/>
            <person name="Levesque R.C."/>
            <person name="Cusson M."/>
        </authorList>
    </citation>
    <scope>NUCLEOTIDE SEQUENCE [LARGE SCALE GENOMIC DNA]</scope>
    <source>
        <strain evidence="1">Glfc:IPQL:Cfum</strain>
    </source>
</reference>
<comment type="caution">
    <text evidence="1">The sequence shown here is derived from an EMBL/GenBank/DDBJ whole genome shotgun (WGS) entry which is preliminary data.</text>
</comment>
<proteinExistence type="predicted"/>
<dbReference type="Proteomes" id="UP001064048">
    <property type="component" value="Chromosome 4"/>
</dbReference>
<sequence length="506" mass="57306">MARLVFLLVIVGFAHSKLIDLSCRQIHTFVDGHNSRRLKVAKGEVYGQPAASKMKSVIWDEELAAKAAHWAAKNPNGHNPDRTVGENIYWYSTTASSYKLNADDALEAWFDEHKDFYFGAIKPEDFGGSKQIGHYTQMIWSDSTHVGCGIAQSHDGAWNKFTVVCNYGPPGNYIGQHPYRTDGYGSGKLVCGGEWNIAAGWLLGGNMFEMARENHGYQVYTEHRYYGETVPYANFTTENLRFLNVDQALADLAYFIQAMKQQPRFADSPVILYGGSYAANMVLWFKQRYPHLVLGTVASSGPIKGQVDFTGYLETVHEAFLSEGGEQCIDVIRQGILETVEALKTEAGRRSLEQAYRLCWPLIDYDDVYELGYFSGLISWRFSGNTPMEKIGGYIAQTAGLTTCWDMRYEALINTYSQPRSNSRAWYFQTCTEYGFFQTAPRIGTVFDPLVWLTVDFYVDICKKAFSERASHCFDMQNWLTTDTIRMSQTKIAARRIVASWLQSQE</sequence>
<organism evidence="1 2">
    <name type="scientific">Choristoneura fumiferana</name>
    <name type="common">Spruce budworm moth</name>
    <name type="synonym">Archips fumiferana</name>
    <dbReference type="NCBI Taxonomy" id="7141"/>
    <lineage>
        <taxon>Eukaryota</taxon>
        <taxon>Metazoa</taxon>
        <taxon>Ecdysozoa</taxon>
        <taxon>Arthropoda</taxon>
        <taxon>Hexapoda</taxon>
        <taxon>Insecta</taxon>
        <taxon>Pterygota</taxon>
        <taxon>Neoptera</taxon>
        <taxon>Endopterygota</taxon>
        <taxon>Lepidoptera</taxon>
        <taxon>Glossata</taxon>
        <taxon>Ditrysia</taxon>
        <taxon>Tortricoidea</taxon>
        <taxon>Tortricidae</taxon>
        <taxon>Tortricinae</taxon>
        <taxon>Choristoneura</taxon>
    </lineage>
</organism>
<evidence type="ECO:0000313" key="1">
    <source>
        <dbReference type="EMBL" id="KAI8424434.1"/>
    </source>
</evidence>
<name>A0ACC0JK37_CHOFU</name>
<evidence type="ECO:0000313" key="2">
    <source>
        <dbReference type="Proteomes" id="UP001064048"/>
    </source>
</evidence>